<dbReference type="EMBL" id="VOSK01000066">
    <property type="protein sequence ID" value="MPR26923.1"/>
    <property type="molecule type" value="Genomic_DNA"/>
</dbReference>
<evidence type="ECO:0000313" key="2">
    <source>
        <dbReference type="Proteomes" id="UP000403266"/>
    </source>
</evidence>
<keyword evidence="2" id="KW-1185">Reference proteome</keyword>
<dbReference type="OrthoDB" id="8388230at2"/>
<accession>A0A5N7MJ48</accession>
<proteinExistence type="predicted"/>
<dbReference type="RefSeq" id="WP_152713073.1">
    <property type="nucleotide sequence ID" value="NZ_VOSJ01000063.1"/>
</dbReference>
<sequence>MSSRSKYVSEWKKAQKSLLPASWRETKTYVSEETYAQLVELAGSRQERLPVTIGRVLDFAMSVINQQEPEELRPEPAVTPTLEVPAEALLKAILASRFPADTGAARLRQFAFVQILAEHNARGEGLSSTELATLTGGFRSQMDLMAKLLMGRGVVTRKHATGHKGAKNVKLLMITKDALKNLNDAHIAETGEPIEGIKELKKMGR</sequence>
<name>A0A5N7MJ48_9HYPH</name>
<dbReference type="AlphaFoldDB" id="A0A5N7MJ48"/>
<gene>
    <name evidence="1" type="ORF">FS320_17285</name>
</gene>
<evidence type="ECO:0000313" key="1">
    <source>
        <dbReference type="EMBL" id="MPR26923.1"/>
    </source>
</evidence>
<organism evidence="1 2">
    <name type="scientific">Microvirga tunisiensis</name>
    <dbReference type="NCBI Taxonomy" id="2108360"/>
    <lineage>
        <taxon>Bacteria</taxon>
        <taxon>Pseudomonadati</taxon>
        <taxon>Pseudomonadota</taxon>
        <taxon>Alphaproteobacteria</taxon>
        <taxon>Hyphomicrobiales</taxon>
        <taxon>Methylobacteriaceae</taxon>
        <taxon>Microvirga</taxon>
    </lineage>
</organism>
<protein>
    <submittedName>
        <fullName evidence="1">Uncharacterized protein</fullName>
    </submittedName>
</protein>
<comment type="caution">
    <text evidence="1">The sequence shown here is derived from an EMBL/GenBank/DDBJ whole genome shotgun (WGS) entry which is preliminary data.</text>
</comment>
<dbReference type="Proteomes" id="UP000403266">
    <property type="component" value="Unassembled WGS sequence"/>
</dbReference>
<reference evidence="1 2" key="1">
    <citation type="journal article" date="2019" name="Syst. Appl. Microbiol.">
        <title>Microvirga tunisiensis sp. nov., a root nodule symbiotic bacterium isolated from Lupinus micranthus and L. luteus grown in Northern Tunisia.</title>
        <authorList>
            <person name="Msaddak A."/>
            <person name="Rejili M."/>
            <person name="Duran D."/>
            <person name="Mars M."/>
            <person name="Palacios J.M."/>
            <person name="Ruiz-Argueso T."/>
            <person name="Rey L."/>
            <person name="Imperial J."/>
        </authorList>
    </citation>
    <scope>NUCLEOTIDE SEQUENCE [LARGE SCALE GENOMIC DNA]</scope>
    <source>
        <strain evidence="1 2">Lmie10</strain>
    </source>
</reference>